<sequence length="145" mass="16064">MTRKSPELILMSILERVADFPPVVSNIVRHSDLATLTFAALKFRVPWDLFLNDVYKDYITVAGDAMHPMTPDLAQGGCSSLEDAIVLARHIGILFALTGKIDSSALKGYAKERRGRAAILITMSYLSGWVEQGRSAWLKLPFRLG</sequence>
<gene>
    <name evidence="5" type="ORF">FRX31_025955</name>
</gene>
<dbReference type="AlphaFoldDB" id="A0A7J6VH98"/>
<comment type="caution">
    <text evidence="5">The sequence shown here is derived from an EMBL/GenBank/DDBJ whole genome shotgun (WGS) entry which is preliminary data.</text>
</comment>
<name>A0A7J6VH98_THATH</name>
<keyword evidence="6" id="KW-1185">Reference proteome</keyword>
<dbReference type="EMBL" id="JABWDY010032096">
    <property type="protein sequence ID" value="KAF5184459.1"/>
    <property type="molecule type" value="Genomic_DNA"/>
</dbReference>
<dbReference type="PANTHER" id="PTHR45934">
    <property type="entry name" value="FAD/NAD(P)-BINDING OXIDOREDUCTASE FAMILY PROTEIN"/>
    <property type="match status" value="1"/>
</dbReference>
<organism evidence="5 6">
    <name type="scientific">Thalictrum thalictroides</name>
    <name type="common">Rue-anemone</name>
    <name type="synonym">Anemone thalictroides</name>
    <dbReference type="NCBI Taxonomy" id="46969"/>
    <lineage>
        <taxon>Eukaryota</taxon>
        <taxon>Viridiplantae</taxon>
        <taxon>Streptophyta</taxon>
        <taxon>Embryophyta</taxon>
        <taxon>Tracheophyta</taxon>
        <taxon>Spermatophyta</taxon>
        <taxon>Magnoliopsida</taxon>
        <taxon>Ranunculales</taxon>
        <taxon>Ranunculaceae</taxon>
        <taxon>Thalictroideae</taxon>
        <taxon>Thalictrum</taxon>
    </lineage>
</organism>
<proteinExistence type="inferred from homology"/>
<evidence type="ECO:0000256" key="3">
    <source>
        <dbReference type="ARBA" id="ARBA00024018"/>
    </source>
</evidence>
<accession>A0A7J6VH98</accession>
<reference evidence="5 6" key="1">
    <citation type="submission" date="2020-06" db="EMBL/GenBank/DDBJ databases">
        <title>Transcriptomic and genomic resources for Thalictrum thalictroides and T. hernandezii: Facilitating candidate gene discovery in an emerging model plant lineage.</title>
        <authorList>
            <person name="Arias T."/>
            <person name="Riano-Pachon D.M."/>
            <person name="Di Stilio V.S."/>
        </authorList>
    </citation>
    <scope>NUCLEOTIDE SEQUENCE [LARGE SCALE GENOMIC DNA]</scope>
    <source>
        <strain evidence="6">cv. WT478/WT964</strain>
        <tissue evidence="5">Leaves</tissue>
    </source>
</reference>
<comment type="similarity">
    <text evidence="3">Belongs to the 3-hydroxybenzoate 6-hydroxylase family.</text>
</comment>
<dbReference type="InterPro" id="IPR036188">
    <property type="entry name" value="FAD/NAD-bd_sf"/>
</dbReference>
<protein>
    <submittedName>
        <fullName evidence="5">Monooxygenase</fullName>
    </submittedName>
</protein>
<evidence type="ECO:0000313" key="5">
    <source>
        <dbReference type="EMBL" id="KAF5184459.1"/>
    </source>
</evidence>
<dbReference type="Pfam" id="PF01494">
    <property type="entry name" value="FAD_binding_3"/>
    <property type="match status" value="1"/>
</dbReference>
<evidence type="ECO:0000259" key="4">
    <source>
        <dbReference type="Pfam" id="PF01494"/>
    </source>
</evidence>
<dbReference type="GO" id="GO:0071949">
    <property type="term" value="F:FAD binding"/>
    <property type="evidence" value="ECO:0007669"/>
    <property type="project" value="InterPro"/>
</dbReference>
<dbReference type="PANTHER" id="PTHR45934:SF1">
    <property type="entry name" value="OS04G0423100 PROTEIN"/>
    <property type="match status" value="1"/>
</dbReference>
<dbReference type="Gene3D" id="3.50.50.60">
    <property type="entry name" value="FAD/NAD(P)-binding domain"/>
    <property type="match status" value="1"/>
</dbReference>
<feature type="domain" description="FAD-binding" evidence="4">
    <location>
        <begin position="52"/>
        <end position="120"/>
    </location>
</feature>
<evidence type="ECO:0000313" key="6">
    <source>
        <dbReference type="Proteomes" id="UP000554482"/>
    </source>
</evidence>
<dbReference type="GO" id="GO:0004497">
    <property type="term" value="F:monooxygenase activity"/>
    <property type="evidence" value="ECO:0007669"/>
    <property type="project" value="UniProtKB-KW"/>
</dbReference>
<keyword evidence="2 5" id="KW-0503">Monooxygenase</keyword>
<dbReference type="Proteomes" id="UP000554482">
    <property type="component" value="Unassembled WGS sequence"/>
</dbReference>
<dbReference type="OrthoDB" id="1878542at2759"/>
<dbReference type="InterPro" id="IPR002938">
    <property type="entry name" value="FAD-bd"/>
</dbReference>
<dbReference type="InterPro" id="IPR044560">
    <property type="entry name" value="MOase"/>
</dbReference>
<evidence type="ECO:0000256" key="2">
    <source>
        <dbReference type="ARBA" id="ARBA00023033"/>
    </source>
</evidence>
<evidence type="ECO:0000256" key="1">
    <source>
        <dbReference type="ARBA" id="ARBA00023002"/>
    </source>
</evidence>
<dbReference type="SUPFAM" id="SSF51905">
    <property type="entry name" value="FAD/NAD(P)-binding domain"/>
    <property type="match status" value="1"/>
</dbReference>
<keyword evidence="1" id="KW-0560">Oxidoreductase</keyword>